<comment type="similarity">
    <text evidence="11 12">Belongs to the TonB-dependent receptor family.</text>
</comment>
<evidence type="ECO:0000256" key="13">
    <source>
        <dbReference type="SAM" id="SignalP"/>
    </source>
</evidence>
<evidence type="ECO:0000256" key="12">
    <source>
        <dbReference type="RuleBase" id="RU003357"/>
    </source>
</evidence>
<accession>A0A6I6MQJ4</accession>
<keyword evidence="8 12" id="KW-0798">TonB box</keyword>
<dbReference type="CDD" id="cd01347">
    <property type="entry name" value="ligand_gated_channel"/>
    <property type="match status" value="1"/>
</dbReference>
<keyword evidence="4" id="KW-0410">Iron transport</keyword>
<keyword evidence="3 11" id="KW-1134">Transmembrane beta strand</keyword>
<evidence type="ECO:0000256" key="7">
    <source>
        <dbReference type="ARBA" id="ARBA00023065"/>
    </source>
</evidence>
<dbReference type="SUPFAM" id="SSF56935">
    <property type="entry name" value="Porins"/>
    <property type="match status" value="1"/>
</dbReference>
<evidence type="ECO:0000256" key="6">
    <source>
        <dbReference type="ARBA" id="ARBA00023004"/>
    </source>
</evidence>
<keyword evidence="6" id="KW-0408">Iron</keyword>
<dbReference type="KEGG" id="tsv:DSM104635_00635"/>
<evidence type="ECO:0000256" key="3">
    <source>
        <dbReference type="ARBA" id="ARBA00022452"/>
    </source>
</evidence>
<sequence length="780" mass="84410">MDRSPRPRAYLFATASVILSTSLCSAAFAQDAPQAADVGNDEIVVTADRREGTIQDTPIAVSAFSGEALAEQGTVNVEGLAEITPSLHIYAEQINNEEYIIRGIGRSNEDLTTDSGVAVNINDIYVPQPSEANAALFDVDRVEVLRGPQGTLYGKNAVGGVINILTRAPTDTFGGYINAEIGELGRRQVETAISGPLIDNVLTGRLAGFGLHTDGAYTNLTLDEDANGQDVGGVRGSLRFTPSTDWQIDFIADYSNIEQDGVLKSTIVDVPGTPLILKDFFQAPYPTQEDDIRSGRSGLAGGQGIEQWGTSLSIDRYVEAGAFSFLSGYRTEESYNSEDVDRMPADLNNFFATQESWATSQELRFVSDDGGPLSMGGRLHWSAGLYWFHEEGTRDQSIFLFGCTPASQPCDPLTPDDPDDGLIGPGSPDYQNSTARFLQNLTTDSYGAYGEATFDFTEQLSLTAGLRYTSETKDFDLSASSVANELGGDPFTLFQPGGPFDASASETWEQFTPRFVLEYRPSDDIMAYASYAQGFKSGGFNGQAGTLDDMVPFDPEIADNYEVGLKLDLFDNRLRLNSAAFWIQFEDLQVSGVSQAGTVITNNAADASIEGIEIEAIARPVDGLTLRAGVSLLNATYEEYAIEVFDPTIMGGPPFFTLDLAGERIANIPEYSASVGIEYELPLSNGSELAFALDGTFKGDTVDNELNLRANEYSVWNARVGWTSSDGRYEIAGWVRNLTDEVYYRGGGAIPDFNKRTTRVGLVSDPRTVGVTLSTRLGEQ</sequence>
<keyword evidence="10 11" id="KW-0998">Cell outer membrane</keyword>
<proteinExistence type="inferred from homology"/>
<dbReference type="AlphaFoldDB" id="A0A6I6MQJ4"/>
<evidence type="ECO:0000256" key="1">
    <source>
        <dbReference type="ARBA" id="ARBA00004571"/>
    </source>
</evidence>
<dbReference type="InterPro" id="IPR012910">
    <property type="entry name" value="Plug_dom"/>
</dbReference>
<evidence type="ECO:0000259" key="14">
    <source>
        <dbReference type="Pfam" id="PF00593"/>
    </source>
</evidence>
<dbReference type="PROSITE" id="PS52016">
    <property type="entry name" value="TONB_DEPENDENT_REC_3"/>
    <property type="match status" value="1"/>
</dbReference>
<dbReference type="PANTHER" id="PTHR32552">
    <property type="entry name" value="FERRICHROME IRON RECEPTOR-RELATED"/>
    <property type="match status" value="1"/>
</dbReference>
<evidence type="ECO:0000259" key="15">
    <source>
        <dbReference type="Pfam" id="PF07715"/>
    </source>
</evidence>
<reference evidence="17" key="1">
    <citation type="submission" date="2019-12" db="EMBL/GenBank/DDBJ databases">
        <title>Complete genome of Terracaulis silvestris 0127_4.</title>
        <authorList>
            <person name="Vieira S."/>
            <person name="Riedel T."/>
            <person name="Sproer C."/>
            <person name="Pascual J."/>
            <person name="Boedeker C."/>
            <person name="Overmann J."/>
        </authorList>
    </citation>
    <scope>NUCLEOTIDE SEQUENCE [LARGE SCALE GENOMIC DNA]</scope>
    <source>
        <strain evidence="17">0127_4</strain>
    </source>
</reference>
<gene>
    <name evidence="16" type="primary">fyuA_9</name>
    <name evidence="16" type="ORF">DSM104635_00635</name>
</gene>
<dbReference type="Pfam" id="PF00593">
    <property type="entry name" value="TonB_dep_Rec_b-barrel"/>
    <property type="match status" value="1"/>
</dbReference>
<comment type="subcellular location">
    <subcellularLocation>
        <location evidence="1 11">Cell outer membrane</location>
        <topology evidence="1 11">Multi-pass membrane protein</topology>
    </subcellularLocation>
</comment>
<evidence type="ECO:0000256" key="10">
    <source>
        <dbReference type="ARBA" id="ARBA00023237"/>
    </source>
</evidence>
<dbReference type="EMBL" id="CP047045">
    <property type="protein sequence ID" value="QGZ93822.1"/>
    <property type="molecule type" value="Genomic_DNA"/>
</dbReference>
<keyword evidence="2 11" id="KW-0813">Transport</keyword>
<evidence type="ECO:0000313" key="17">
    <source>
        <dbReference type="Proteomes" id="UP000431269"/>
    </source>
</evidence>
<evidence type="ECO:0000313" key="16">
    <source>
        <dbReference type="EMBL" id="QGZ93822.1"/>
    </source>
</evidence>
<feature type="domain" description="TonB-dependent receptor-like beta-barrel" evidence="14">
    <location>
        <begin position="276"/>
        <end position="738"/>
    </location>
</feature>
<evidence type="ECO:0000256" key="2">
    <source>
        <dbReference type="ARBA" id="ARBA00022448"/>
    </source>
</evidence>
<keyword evidence="9 11" id="KW-0472">Membrane</keyword>
<dbReference type="GO" id="GO:0009279">
    <property type="term" value="C:cell outer membrane"/>
    <property type="evidence" value="ECO:0007669"/>
    <property type="project" value="UniProtKB-SubCell"/>
</dbReference>
<feature type="signal peptide" evidence="13">
    <location>
        <begin position="1"/>
        <end position="29"/>
    </location>
</feature>
<evidence type="ECO:0000256" key="4">
    <source>
        <dbReference type="ARBA" id="ARBA00022496"/>
    </source>
</evidence>
<dbReference type="Proteomes" id="UP000431269">
    <property type="component" value="Chromosome"/>
</dbReference>
<keyword evidence="13" id="KW-0732">Signal</keyword>
<feature type="domain" description="TonB-dependent receptor plug" evidence="15">
    <location>
        <begin position="54"/>
        <end position="161"/>
    </location>
</feature>
<dbReference type="InterPro" id="IPR036942">
    <property type="entry name" value="Beta-barrel_TonB_sf"/>
</dbReference>
<keyword evidence="17" id="KW-1185">Reference proteome</keyword>
<dbReference type="Pfam" id="PF07715">
    <property type="entry name" value="Plug"/>
    <property type="match status" value="1"/>
</dbReference>
<dbReference type="PANTHER" id="PTHR32552:SF81">
    <property type="entry name" value="TONB-DEPENDENT OUTER MEMBRANE RECEPTOR"/>
    <property type="match status" value="1"/>
</dbReference>
<evidence type="ECO:0000256" key="8">
    <source>
        <dbReference type="ARBA" id="ARBA00023077"/>
    </source>
</evidence>
<organism evidence="16 17">
    <name type="scientific">Terricaulis silvestris</name>
    <dbReference type="NCBI Taxonomy" id="2686094"/>
    <lineage>
        <taxon>Bacteria</taxon>
        <taxon>Pseudomonadati</taxon>
        <taxon>Pseudomonadota</taxon>
        <taxon>Alphaproteobacteria</taxon>
        <taxon>Caulobacterales</taxon>
        <taxon>Caulobacteraceae</taxon>
        <taxon>Terricaulis</taxon>
    </lineage>
</organism>
<evidence type="ECO:0000256" key="5">
    <source>
        <dbReference type="ARBA" id="ARBA00022692"/>
    </source>
</evidence>
<dbReference type="Gene3D" id="2.40.170.20">
    <property type="entry name" value="TonB-dependent receptor, beta-barrel domain"/>
    <property type="match status" value="1"/>
</dbReference>
<keyword evidence="16" id="KW-0675">Receptor</keyword>
<evidence type="ECO:0000256" key="11">
    <source>
        <dbReference type="PROSITE-ProRule" id="PRU01360"/>
    </source>
</evidence>
<evidence type="ECO:0000256" key="9">
    <source>
        <dbReference type="ARBA" id="ARBA00023136"/>
    </source>
</evidence>
<keyword evidence="5 11" id="KW-0812">Transmembrane</keyword>
<protein>
    <submittedName>
        <fullName evidence="16">Pesticin receptor</fullName>
    </submittedName>
</protein>
<feature type="chain" id="PRO_5026346461" evidence="13">
    <location>
        <begin position="30"/>
        <end position="780"/>
    </location>
</feature>
<name>A0A6I6MQJ4_9CAUL</name>
<dbReference type="GO" id="GO:0006826">
    <property type="term" value="P:iron ion transport"/>
    <property type="evidence" value="ECO:0007669"/>
    <property type="project" value="UniProtKB-KW"/>
</dbReference>
<keyword evidence="7" id="KW-0406">Ion transport</keyword>
<dbReference type="RefSeq" id="WP_158764812.1">
    <property type="nucleotide sequence ID" value="NZ_CP047045.1"/>
</dbReference>
<dbReference type="InterPro" id="IPR000531">
    <property type="entry name" value="Beta-barrel_TonB"/>
</dbReference>
<dbReference type="InterPro" id="IPR039426">
    <property type="entry name" value="TonB-dep_rcpt-like"/>
</dbReference>